<dbReference type="GO" id="GO:0015628">
    <property type="term" value="P:protein secretion by the type II secretion system"/>
    <property type="evidence" value="ECO:0007669"/>
    <property type="project" value="InterPro"/>
</dbReference>
<dbReference type="Proteomes" id="UP000077875">
    <property type="component" value="Chromosome"/>
</dbReference>
<evidence type="ECO:0000259" key="9">
    <source>
        <dbReference type="Pfam" id="PF12019"/>
    </source>
</evidence>
<evidence type="ECO:0000256" key="3">
    <source>
        <dbReference type="ARBA" id="ARBA00022481"/>
    </source>
</evidence>
<feature type="transmembrane region" description="Helical" evidence="8">
    <location>
        <begin position="43"/>
        <end position="63"/>
    </location>
</feature>
<dbReference type="Gene3D" id="3.55.40.10">
    <property type="entry name" value="minor pseudopilin epsh domain"/>
    <property type="match status" value="1"/>
</dbReference>
<organism evidence="10 11">
    <name type="scientific">Halotalea alkalilenta</name>
    <dbReference type="NCBI Taxonomy" id="376489"/>
    <lineage>
        <taxon>Bacteria</taxon>
        <taxon>Pseudomonadati</taxon>
        <taxon>Pseudomonadota</taxon>
        <taxon>Gammaproteobacteria</taxon>
        <taxon>Oceanospirillales</taxon>
        <taxon>Halomonadaceae</taxon>
        <taxon>Halotalea</taxon>
    </lineage>
</organism>
<evidence type="ECO:0000313" key="11">
    <source>
        <dbReference type="Proteomes" id="UP000077875"/>
    </source>
</evidence>
<gene>
    <name evidence="10" type="ORF">A5892_19120</name>
</gene>
<dbReference type="GO" id="GO:0005886">
    <property type="term" value="C:plasma membrane"/>
    <property type="evidence" value="ECO:0007669"/>
    <property type="project" value="UniProtKB-SubCell"/>
</dbReference>
<keyword evidence="5 8" id="KW-0812">Transmembrane</keyword>
<keyword evidence="6 8" id="KW-1133">Transmembrane helix</keyword>
<keyword evidence="4" id="KW-0997">Cell inner membrane</keyword>
<reference evidence="10 11" key="1">
    <citation type="submission" date="2016-04" db="EMBL/GenBank/DDBJ databases">
        <title>Complete Genome Sequence of Halotalea alkalilenta IHB B 13600.</title>
        <authorList>
            <person name="Swarnkar M.K."/>
            <person name="Sharma A."/>
            <person name="Kaushal K."/>
            <person name="Soni R."/>
            <person name="Rana S."/>
            <person name="Singh A.K."/>
            <person name="Gulati A."/>
        </authorList>
    </citation>
    <scope>NUCLEOTIDE SEQUENCE [LARGE SCALE GENOMIC DNA]</scope>
    <source>
        <strain evidence="10 11">IHB B 13600</strain>
    </source>
</reference>
<proteinExistence type="predicted"/>
<dbReference type="KEGG" id="haa:A5892_19120"/>
<protein>
    <recommendedName>
        <fullName evidence="9">General secretion pathway GspH domain-containing protein</fullName>
    </recommendedName>
</protein>
<evidence type="ECO:0000256" key="7">
    <source>
        <dbReference type="ARBA" id="ARBA00023136"/>
    </source>
</evidence>
<accession>A0A172YJZ4</accession>
<name>A0A172YJZ4_9GAMM</name>
<evidence type="ECO:0000256" key="2">
    <source>
        <dbReference type="ARBA" id="ARBA00022475"/>
    </source>
</evidence>
<dbReference type="AlphaFoldDB" id="A0A172YJZ4"/>
<dbReference type="STRING" id="376489.A5892_19120"/>
<comment type="subcellular location">
    <subcellularLocation>
        <location evidence="1">Cell inner membrane</location>
        <topology evidence="1">Single-pass membrane protein</topology>
    </subcellularLocation>
</comment>
<dbReference type="EMBL" id="CP015243">
    <property type="protein sequence ID" value="ANF59305.1"/>
    <property type="molecule type" value="Genomic_DNA"/>
</dbReference>
<evidence type="ECO:0000256" key="1">
    <source>
        <dbReference type="ARBA" id="ARBA00004377"/>
    </source>
</evidence>
<keyword evidence="7 8" id="KW-0472">Membrane</keyword>
<keyword evidence="2" id="KW-1003">Cell membrane</keyword>
<keyword evidence="3" id="KW-0488">Methylation</keyword>
<evidence type="ECO:0000256" key="5">
    <source>
        <dbReference type="ARBA" id="ARBA00022692"/>
    </source>
</evidence>
<evidence type="ECO:0000313" key="10">
    <source>
        <dbReference type="EMBL" id="ANF59305.1"/>
    </source>
</evidence>
<feature type="domain" description="General secretion pathway GspH" evidence="9">
    <location>
        <begin position="80"/>
        <end position="181"/>
    </location>
</feature>
<evidence type="ECO:0000256" key="8">
    <source>
        <dbReference type="SAM" id="Phobius"/>
    </source>
</evidence>
<keyword evidence="11" id="KW-1185">Reference proteome</keyword>
<evidence type="ECO:0000256" key="4">
    <source>
        <dbReference type="ARBA" id="ARBA00022519"/>
    </source>
</evidence>
<evidence type="ECO:0000256" key="6">
    <source>
        <dbReference type="ARBA" id="ARBA00022989"/>
    </source>
</evidence>
<dbReference type="GO" id="GO:0015627">
    <property type="term" value="C:type II protein secretion system complex"/>
    <property type="evidence" value="ECO:0007669"/>
    <property type="project" value="InterPro"/>
</dbReference>
<sequence>MRDSGQSHHAGTEVAFNPASSVPMDAISNRYREPIMPTPEAGASLPSLLLALTLTSATALYAVDGARRWLDARHAEADRQALAGLIERARLQSLLEGRRLRLCASADAERCAERWERGALLLDPVSGQMISAFTPRARITLHGPATALDFSAHPAASVLNATFTLCTPLRQGWQLVLNRVGRPRMDWVERDQRCSTQ</sequence>
<dbReference type="InterPro" id="IPR022346">
    <property type="entry name" value="T2SS_GspH"/>
</dbReference>
<dbReference type="Pfam" id="PF12019">
    <property type="entry name" value="GspH"/>
    <property type="match status" value="1"/>
</dbReference>